<evidence type="ECO:0000256" key="6">
    <source>
        <dbReference type="ARBA" id="ARBA00022692"/>
    </source>
</evidence>
<keyword evidence="7" id="KW-0732">Signal</keyword>
<comment type="catalytic activity">
    <reaction evidence="16">
        <text>L-threonyl-[protein] + ATP = O-phospho-L-threonyl-[protein] + ADP + H(+)</text>
        <dbReference type="Rhea" id="RHEA:46608"/>
        <dbReference type="Rhea" id="RHEA-COMP:11060"/>
        <dbReference type="Rhea" id="RHEA-COMP:11605"/>
        <dbReference type="ChEBI" id="CHEBI:15378"/>
        <dbReference type="ChEBI" id="CHEBI:30013"/>
        <dbReference type="ChEBI" id="CHEBI:30616"/>
        <dbReference type="ChEBI" id="CHEBI:61977"/>
        <dbReference type="ChEBI" id="CHEBI:456216"/>
        <dbReference type="EC" id="2.7.11.1"/>
    </reaction>
</comment>
<evidence type="ECO:0000256" key="1">
    <source>
        <dbReference type="ARBA" id="ARBA00004167"/>
    </source>
</evidence>
<keyword evidence="15" id="KW-0325">Glycoprotein</keyword>
<accession>A0A1E5WKY8</accession>
<dbReference type="SUPFAM" id="SSF56112">
    <property type="entry name" value="Protein kinase-like (PK-like)"/>
    <property type="match status" value="1"/>
</dbReference>
<evidence type="ECO:0000256" key="16">
    <source>
        <dbReference type="ARBA" id="ARBA00047899"/>
    </source>
</evidence>
<feature type="binding site" evidence="18">
    <location>
        <position position="24"/>
    </location>
    <ligand>
        <name>ATP</name>
        <dbReference type="ChEBI" id="CHEBI:30616"/>
    </ligand>
</feature>
<keyword evidence="5" id="KW-0808">Transferase</keyword>
<evidence type="ECO:0000256" key="9">
    <source>
        <dbReference type="ARBA" id="ARBA00022741"/>
    </source>
</evidence>
<evidence type="ECO:0000256" key="17">
    <source>
        <dbReference type="ARBA" id="ARBA00048679"/>
    </source>
</evidence>
<dbReference type="PROSITE" id="PS00107">
    <property type="entry name" value="PROTEIN_KINASE_ATP"/>
    <property type="match status" value="1"/>
</dbReference>
<keyword evidence="12" id="KW-1133">Transmembrane helix</keyword>
<keyword evidence="10 21" id="KW-0418">Kinase</keyword>
<evidence type="ECO:0000256" key="10">
    <source>
        <dbReference type="ARBA" id="ARBA00022777"/>
    </source>
</evidence>
<keyword evidence="22" id="KW-1185">Reference proteome</keyword>
<dbReference type="AlphaFoldDB" id="A0A1E5WKY8"/>
<dbReference type="GO" id="GO:0005524">
    <property type="term" value="F:ATP binding"/>
    <property type="evidence" value="ECO:0007669"/>
    <property type="project" value="UniProtKB-UniRule"/>
</dbReference>
<dbReference type="Pfam" id="PF07714">
    <property type="entry name" value="PK_Tyr_Ser-Thr"/>
    <property type="match status" value="1"/>
</dbReference>
<sequence>MVLGKGAFAVVFKGILNEEPVAVKRFNGTVQVKEFSLEIDVMGKLSHRSLVKLLGYCTHKTERILVYEYMSGGTLCEHLQPCGHTPLTWAQRMKISLDVARGMEYLHGMTQQSFVHRDLKPSNILLDQDLRAKVSDFGLVRIIGDKSSTSKTAASGDFSTKVDVYAYGVVLMEIITGRKVIDDSLPQDDRFLVPIFRKNVLKENFRNIVDPTLELNGEDWNTLLEVANLAHNCTAVSRRIRE</sequence>
<comment type="subcellular location">
    <subcellularLocation>
        <location evidence="1">Membrane</location>
        <topology evidence="1">Single-pass membrane protein</topology>
    </subcellularLocation>
</comment>
<keyword evidence="8" id="KW-0677">Repeat</keyword>
<reference evidence="21 22" key="1">
    <citation type="submission" date="2016-09" db="EMBL/GenBank/DDBJ databases">
        <title>The draft genome of Dichanthelium oligosanthes: A C3 panicoid grass species.</title>
        <authorList>
            <person name="Studer A.J."/>
            <person name="Schnable J.C."/>
            <person name="Brutnell T.P."/>
        </authorList>
    </citation>
    <scope>NUCLEOTIDE SEQUENCE [LARGE SCALE GENOMIC DNA]</scope>
    <source>
        <strain evidence="22">cv. Kellogg 1175</strain>
        <tissue evidence="21">Leaf</tissue>
    </source>
</reference>
<keyword evidence="6" id="KW-0812">Transmembrane</keyword>
<keyword evidence="11 18" id="KW-0067">ATP-binding</keyword>
<evidence type="ECO:0000256" key="3">
    <source>
        <dbReference type="ARBA" id="ARBA00022527"/>
    </source>
</evidence>
<evidence type="ECO:0000313" key="22">
    <source>
        <dbReference type="Proteomes" id="UP000095767"/>
    </source>
</evidence>
<comment type="similarity">
    <text evidence="19">Belongs to the protein kinase superfamily.</text>
</comment>
<evidence type="ECO:0000256" key="18">
    <source>
        <dbReference type="PROSITE-ProRule" id="PRU10141"/>
    </source>
</evidence>
<evidence type="ECO:0000256" key="12">
    <source>
        <dbReference type="ARBA" id="ARBA00022989"/>
    </source>
</evidence>
<evidence type="ECO:0000259" key="20">
    <source>
        <dbReference type="PROSITE" id="PS50011"/>
    </source>
</evidence>
<dbReference type="GO" id="GO:0004674">
    <property type="term" value="F:protein serine/threonine kinase activity"/>
    <property type="evidence" value="ECO:0007669"/>
    <property type="project" value="UniProtKB-KW"/>
</dbReference>
<evidence type="ECO:0000256" key="11">
    <source>
        <dbReference type="ARBA" id="ARBA00022840"/>
    </source>
</evidence>
<keyword evidence="9 18" id="KW-0547">Nucleotide-binding</keyword>
<comment type="catalytic activity">
    <reaction evidence="17">
        <text>L-seryl-[protein] + ATP = O-phospho-L-seryl-[protein] + ADP + H(+)</text>
        <dbReference type="Rhea" id="RHEA:17989"/>
        <dbReference type="Rhea" id="RHEA-COMP:9863"/>
        <dbReference type="Rhea" id="RHEA-COMP:11604"/>
        <dbReference type="ChEBI" id="CHEBI:15378"/>
        <dbReference type="ChEBI" id="CHEBI:29999"/>
        <dbReference type="ChEBI" id="CHEBI:30616"/>
        <dbReference type="ChEBI" id="CHEBI:83421"/>
        <dbReference type="ChEBI" id="CHEBI:456216"/>
        <dbReference type="EC" id="2.7.11.1"/>
    </reaction>
</comment>
<keyword evidence="3 19" id="KW-0723">Serine/threonine-protein kinase</keyword>
<evidence type="ECO:0000256" key="2">
    <source>
        <dbReference type="ARBA" id="ARBA00012513"/>
    </source>
</evidence>
<dbReference type="EC" id="2.7.11.1" evidence="2"/>
<dbReference type="InterPro" id="IPR017441">
    <property type="entry name" value="Protein_kinase_ATP_BS"/>
</dbReference>
<dbReference type="FunFam" id="1.10.510.10:FF:001023">
    <property type="entry name" value="Os07g0541700 protein"/>
    <property type="match status" value="1"/>
</dbReference>
<dbReference type="InterPro" id="IPR052422">
    <property type="entry name" value="Auxin_Ser/Thr_Kinase"/>
</dbReference>
<evidence type="ECO:0000256" key="14">
    <source>
        <dbReference type="ARBA" id="ARBA00023170"/>
    </source>
</evidence>
<name>A0A1E5WKY8_9POAL</name>
<dbReference type="Gene3D" id="1.10.510.10">
    <property type="entry name" value="Transferase(Phosphotransferase) domain 1"/>
    <property type="match status" value="1"/>
</dbReference>
<dbReference type="PROSITE" id="PS50011">
    <property type="entry name" value="PROTEIN_KINASE_DOM"/>
    <property type="match status" value="1"/>
</dbReference>
<dbReference type="InterPro" id="IPR001245">
    <property type="entry name" value="Ser-Thr/Tyr_kinase_cat_dom"/>
</dbReference>
<evidence type="ECO:0000256" key="8">
    <source>
        <dbReference type="ARBA" id="ARBA00022737"/>
    </source>
</evidence>
<dbReference type="Gene3D" id="3.30.200.20">
    <property type="entry name" value="Phosphorylase Kinase, domain 1"/>
    <property type="match status" value="1"/>
</dbReference>
<comment type="caution">
    <text evidence="21">The sequence shown here is derived from an EMBL/GenBank/DDBJ whole genome shotgun (WGS) entry which is preliminary data.</text>
</comment>
<keyword evidence="13" id="KW-0472">Membrane</keyword>
<keyword evidence="14 21" id="KW-0675">Receptor</keyword>
<gene>
    <name evidence="21" type="ORF">BAE44_0000921</name>
</gene>
<evidence type="ECO:0000256" key="5">
    <source>
        <dbReference type="ARBA" id="ARBA00022679"/>
    </source>
</evidence>
<proteinExistence type="inferred from homology"/>
<evidence type="ECO:0000313" key="21">
    <source>
        <dbReference type="EMBL" id="OEL38057.1"/>
    </source>
</evidence>
<dbReference type="SMART" id="SM00220">
    <property type="entry name" value="S_TKc"/>
    <property type="match status" value="1"/>
</dbReference>
<dbReference type="EMBL" id="LWDX02003152">
    <property type="protein sequence ID" value="OEL38057.1"/>
    <property type="molecule type" value="Genomic_DNA"/>
</dbReference>
<dbReference type="InterPro" id="IPR011009">
    <property type="entry name" value="Kinase-like_dom_sf"/>
</dbReference>
<evidence type="ECO:0000256" key="13">
    <source>
        <dbReference type="ARBA" id="ARBA00023136"/>
    </source>
</evidence>
<dbReference type="PANTHER" id="PTHR47986">
    <property type="entry name" value="OSJNBA0070M12.3 PROTEIN"/>
    <property type="match status" value="1"/>
</dbReference>
<protein>
    <recommendedName>
        <fullName evidence="2">non-specific serine/threonine protein kinase</fullName>
        <ecNumber evidence="2">2.7.11.1</ecNumber>
    </recommendedName>
</protein>
<evidence type="ECO:0000256" key="19">
    <source>
        <dbReference type="RuleBase" id="RU000304"/>
    </source>
</evidence>
<dbReference type="OrthoDB" id="1926182at2759"/>
<dbReference type="GO" id="GO:0016020">
    <property type="term" value="C:membrane"/>
    <property type="evidence" value="ECO:0007669"/>
    <property type="project" value="UniProtKB-SubCell"/>
</dbReference>
<dbReference type="PANTHER" id="PTHR47986:SF34">
    <property type="entry name" value="RECEPTOR-LIKE KINASE TMK2"/>
    <property type="match status" value="1"/>
</dbReference>
<evidence type="ECO:0000256" key="4">
    <source>
        <dbReference type="ARBA" id="ARBA00022614"/>
    </source>
</evidence>
<dbReference type="PROSITE" id="PS00108">
    <property type="entry name" value="PROTEIN_KINASE_ST"/>
    <property type="match status" value="1"/>
</dbReference>
<evidence type="ECO:0000256" key="7">
    <source>
        <dbReference type="ARBA" id="ARBA00022729"/>
    </source>
</evidence>
<dbReference type="InterPro" id="IPR000719">
    <property type="entry name" value="Prot_kinase_dom"/>
</dbReference>
<dbReference type="Proteomes" id="UP000095767">
    <property type="component" value="Unassembled WGS sequence"/>
</dbReference>
<feature type="domain" description="Protein kinase" evidence="20">
    <location>
        <begin position="1"/>
        <end position="234"/>
    </location>
</feature>
<dbReference type="STRING" id="888268.A0A1E5WKY8"/>
<evidence type="ECO:0000256" key="15">
    <source>
        <dbReference type="ARBA" id="ARBA00023180"/>
    </source>
</evidence>
<organism evidence="21 22">
    <name type="scientific">Dichanthelium oligosanthes</name>
    <dbReference type="NCBI Taxonomy" id="888268"/>
    <lineage>
        <taxon>Eukaryota</taxon>
        <taxon>Viridiplantae</taxon>
        <taxon>Streptophyta</taxon>
        <taxon>Embryophyta</taxon>
        <taxon>Tracheophyta</taxon>
        <taxon>Spermatophyta</taxon>
        <taxon>Magnoliopsida</taxon>
        <taxon>Liliopsida</taxon>
        <taxon>Poales</taxon>
        <taxon>Poaceae</taxon>
        <taxon>PACMAD clade</taxon>
        <taxon>Panicoideae</taxon>
        <taxon>Panicodae</taxon>
        <taxon>Paniceae</taxon>
        <taxon>Dichantheliinae</taxon>
        <taxon>Dichanthelium</taxon>
    </lineage>
</organism>
<keyword evidence="4" id="KW-0433">Leucine-rich repeat</keyword>
<dbReference type="InterPro" id="IPR008271">
    <property type="entry name" value="Ser/Thr_kinase_AS"/>
</dbReference>